<accession>A0A024VQK0</accession>
<reference evidence="3 4" key="2">
    <citation type="submission" date="2013-02" db="EMBL/GenBank/DDBJ databases">
        <title>The Genome Sequence of Plasmodium falciparum FCH/4.</title>
        <authorList>
            <consortium name="The Broad Institute Genome Sequencing Platform"/>
            <consortium name="The Broad Institute Genome Sequencing Center for Infectious Disease"/>
            <person name="Neafsey D."/>
            <person name="Cheeseman I."/>
            <person name="Volkman S."/>
            <person name="Adams J."/>
            <person name="Walker B."/>
            <person name="Young S.K."/>
            <person name="Zeng Q."/>
            <person name="Gargeya S."/>
            <person name="Fitzgerald M."/>
            <person name="Haas B."/>
            <person name="Abouelleil A."/>
            <person name="Alvarado L."/>
            <person name="Arachchi H.M."/>
            <person name="Berlin A.M."/>
            <person name="Chapman S.B."/>
            <person name="Dewar J."/>
            <person name="Goldberg J."/>
            <person name="Griggs A."/>
            <person name="Gujja S."/>
            <person name="Hansen M."/>
            <person name="Howarth C."/>
            <person name="Imamovic A."/>
            <person name="Larimer J."/>
            <person name="McCowan C."/>
            <person name="Murphy C."/>
            <person name="Neiman D."/>
            <person name="Pearson M."/>
            <person name="Priest M."/>
            <person name="Roberts A."/>
            <person name="Saif S."/>
            <person name="Shea T."/>
            <person name="Sisk P."/>
            <person name="Sykes S."/>
            <person name="Wortman J."/>
            <person name="Nusbaum C."/>
            <person name="Birren B."/>
        </authorList>
    </citation>
    <scope>NUCLEOTIDE SEQUENCE [LARGE SCALE GENOMIC DNA]</scope>
    <source>
        <strain evidence="3 4">FCH/4</strain>
    </source>
</reference>
<dbReference type="Pfam" id="PF09715">
    <property type="entry name" value="Plasmod_dom_1"/>
    <property type="match status" value="1"/>
</dbReference>
<dbReference type="PANTHER" id="PTHR19857:SF8">
    <property type="entry name" value="ANGIO-ASSOCIATED MIGRATORY CELL PROTEIN"/>
    <property type="match status" value="1"/>
</dbReference>
<gene>
    <name evidence="3" type="ORF">PFFCH_01985</name>
</gene>
<name>A0A024VQK0_PLAFA</name>
<dbReference type="InterPro" id="IPR051179">
    <property type="entry name" value="WD_repeat_multifunction"/>
</dbReference>
<proteinExistence type="predicted"/>
<dbReference type="OrthoDB" id="10261640at2759"/>
<dbReference type="InterPro" id="IPR036322">
    <property type="entry name" value="WD40_repeat_dom_sf"/>
</dbReference>
<dbReference type="AlphaFoldDB" id="A0A024VQK0"/>
<dbReference type="Proteomes" id="UP000030656">
    <property type="component" value="Unassembled WGS sequence"/>
</dbReference>
<dbReference type="InterPro" id="IPR006410">
    <property type="entry name" value="CHP01519_PLAF7"/>
</dbReference>
<dbReference type="EMBL" id="KI927901">
    <property type="protein sequence ID" value="ETW30573.1"/>
    <property type="molecule type" value="Genomic_DNA"/>
</dbReference>
<evidence type="ECO:0008006" key="5">
    <source>
        <dbReference type="Google" id="ProtNLM"/>
    </source>
</evidence>
<protein>
    <recommendedName>
        <fullName evidence="5">WD repeat-containing protein</fullName>
    </recommendedName>
</protein>
<sequence length="604" mass="71737">MENLVAQYLAFFPFSLARFRYLVDRINFFNVRHCGKKKKDILYFLLTMNGKNIEDEEIENVEDVDDDVIFEGIENKNDIIDLSSDDEDDEELYKNSTDINDEIIKYKEKYISYNKKFYTNKSIYCINSFKKWIYFGSINNKCYLYNNFDDDLKNYIMSITRHNNNYNNNDYNNICSSNNYDNINFGDEKNKKINLRDLKHQIYSDTITNIKISNNFQYVALSIYNGDIYIYENNNHNSSEIINYNLNNMKKNINNSNCLLDICNWDMEKKTNEYILNENMKLINILSINNDNEKRDLEYSMFCLYHEHIFISIYVNCTNIYIWDVLEGTPINIIHTIQVPTFLNLCNYENKYYMIVGFNNGESCVYDYDIYNAKKIGKIQGKHDDNNKYSDIYKNVHGNTYTNSHNNNNNNNNNNNCYYNDDDINDGVLCIDNNLGNEIYTCTFKNVIKIYNINNNNLINTYTNLHDDLIDYCLFNNKKYNLFASCSLDNKINIHDFQHNKSINQFYVNYHFNEPHTNEQTEKGINYLKWINSNLLLFTSLNGNIYIYDIRSRKCIHQFYSHTDTIFNVNLSLHLYQNKNILSILTASDDNSSNMHLLDISPYL</sequence>
<evidence type="ECO:0000256" key="2">
    <source>
        <dbReference type="ARBA" id="ARBA00022737"/>
    </source>
</evidence>
<dbReference type="InterPro" id="IPR015943">
    <property type="entry name" value="WD40/YVTN_repeat-like_dom_sf"/>
</dbReference>
<keyword evidence="1" id="KW-0853">WD repeat</keyword>
<reference evidence="3 4" key="1">
    <citation type="submission" date="2013-02" db="EMBL/GenBank/DDBJ databases">
        <title>The Genome Annotation of Plasmodium falciparum FCH/4.</title>
        <authorList>
            <consortium name="The Broad Institute Genome Sequencing Platform"/>
            <consortium name="The Broad Institute Genome Sequencing Center for Infectious Disease"/>
            <person name="Neafsey D."/>
            <person name="Hoffman S."/>
            <person name="Volkman S."/>
            <person name="Rosenthal P."/>
            <person name="Walker B."/>
            <person name="Young S.K."/>
            <person name="Zeng Q."/>
            <person name="Gargeya S."/>
            <person name="Fitzgerald M."/>
            <person name="Haas B."/>
            <person name="Abouelleil A."/>
            <person name="Allen A.W."/>
            <person name="Alvarado L."/>
            <person name="Arachchi H.M."/>
            <person name="Berlin A.M."/>
            <person name="Chapman S.B."/>
            <person name="Gainer-Dewar J."/>
            <person name="Goldberg J."/>
            <person name="Griggs A."/>
            <person name="Gujja S."/>
            <person name="Hansen M."/>
            <person name="Howarth C."/>
            <person name="Imamovic A."/>
            <person name="Ireland A."/>
            <person name="Larimer J."/>
            <person name="McCowan C."/>
            <person name="Murphy C."/>
            <person name="Pearson M."/>
            <person name="Poon T.W."/>
            <person name="Priest M."/>
            <person name="Roberts A."/>
            <person name="Saif S."/>
            <person name="Shea T."/>
            <person name="Sisk P."/>
            <person name="Sykes S."/>
            <person name="Wortman J."/>
            <person name="Nusbaum C."/>
            <person name="Birren B."/>
        </authorList>
    </citation>
    <scope>NUCLEOTIDE SEQUENCE [LARGE SCALE GENOMIC DNA]</scope>
    <source>
        <strain evidence="3 4">FCH/4</strain>
    </source>
</reference>
<dbReference type="InterPro" id="IPR001680">
    <property type="entry name" value="WD40_rpt"/>
</dbReference>
<organism evidence="3 4">
    <name type="scientific">Plasmodium falciparum FCH/4</name>
    <dbReference type="NCBI Taxonomy" id="1036724"/>
    <lineage>
        <taxon>Eukaryota</taxon>
        <taxon>Sar</taxon>
        <taxon>Alveolata</taxon>
        <taxon>Apicomplexa</taxon>
        <taxon>Aconoidasida</taxon>
        <taxon>Haemosporida</taxon>
        <taxon>Plasmodiidae</taxon>
        <taxon>Plasmodium</taxon>
        <taxon>Plasmodium (Laverania)</taxon>
    </lineage>
</organism>
<evidence type="ECO:0000313" key="4">
    <source>
        <dbReference type="Proteomes" id="UP000030656"/>
    </source>
</evidence>
<dbReference type="SUPFAM" id="SSF101908">
    <property type="entry name" value="Putative isomerase YbhE"/>
    <property type="match status" value="1"/>
</dbReference>
<dbReference type="SMART" id="SM00320">
    <property type="entry name" value="WD40"/>
    <property type="match status" value="5"/>
</dbReference>
<dbReference type="PANTHER" id="PTHR19857">
    <property type="entry name" value="MITOCHONDRIAL DIVISION PROTEIN 1-RELATED"/>
    <property type="match status" value="1"/>
</dbReference>
<evidence type="ECO:0000313" key="3">
    <source>
        <dbReference type="EMBL" id="ETW30573.1"/>
    </source>
</evidence>
<dbReference type="SUPFAM" id="SSF50978">
    <property type="entry name" value="WD40 repeat-like"/>
    <property type="match status" value="1"/>
</dbReference>
<evidence type="ECO:0000256" key="1">
    <source>
        <dbReference type="ARBA" id="ARBA00022574"/>
    </source>
</evidence>
<keyword evidence="2" id="KW-0677">Repeat</keyword>
<dbReference type="Gene3D" id="2.130.10.10">
    <property type="entry name" value="YVTN repeat-like/Quinoprotein amine dehydrogenase"/>
    <property type="match status" value="2"/>
</dbReference>